<keyword evidence="2" id="KW-1185">Reference proteome</keyword>
<name>A0A067JJW7_JATCU</name>
<protein>
    <submittedName>
        <fullName evidence="1">Uncharacterized protein</fullName>
    </submittedName>
</protein>
<accession>A0A067JJW7</accession>
<dbReference type="AlphaFoldDB" id="A0A067JJW7"/>
<dbReference type="EMBL" id="KK915251">
    <property type="protein sequence ID" value="KDP23133.1"/>
    <property type="molecule type" value="Genomic_DNA"/>
</dbReference>
<organism evidence="1 2">
    <name type="scientific">Jatropha curcas</name>
    <name type="common">Barbados nut</name>
    <dbReference type="NCBI Taxonomy" id="180498"/>
    <lineage>
        <taxon>Eukaryota</taxon>
        <taxon>Viridiplantae</taxon>
        <taxon>Streptophyta</taxon>
        <taxon>Embryophyta</taxon>
        <taxon>Tracheophyta</taxon>
        <taxon>Spermatophyta</taxon>
        <taxon>Magnoliopsida</taxon>
        <taxon>eudicotyledons</taxon>
        <taxon>Gunneridae</taxon>
        <taxon>Pentapetalae</taxon>
        <taxon>rosids</taxon>
        <taxon>fabids</taxon>
        <taxon>Malpighiales</taxon>
        <taxon>Euphorbiaceae</taxon>
        <taxon>Crotonoideae</taxon>
        <taxon>Jatropheae</taxon>
        <taxon>Jatropha</taxon>
    </lineage>
</organism>
<reference evidence="1 2" key="1">
    <citation type="journal article" date="2014" name="PLoS ONE">
        <title>Global Analysis of Gene Expression Profiles in Physic Nut (Jatropha curcas L.) Seedlings Exposed to Salt Stress.</title>
        <authorList>
            <person name="Zhang L."/>
            <person name="Zhang C."/>
            <person name="Wu P."/>
            <person name="Chen Y."/>
            <person name="Li M."/>
            <person name="Jiang H."/>
            <person name="Wu G."/>
        </authorList>
    </citation>
    <scope>NUCLEOTIDE SEQUENCE [LARGE SCALE GENOMIC DNA]</scope>
    <source>
        <strain evidence="2">cv. GZQX0401</strain>
        <tissue evidence="1">Young leaves</tissue>
    </source>
</reference>
<proteinExistence type="predicted"/>
<evidence type="ECO:0000313" key="2">
    <source>
        <dbReference type="Proteomes" id="UP000027138"/>
    </source>
</evidence>
<dbReference type="Proteomes" id="UP000027138">
    <property type="component" value="Unassembled WGS sequence"/>
</dbReference>
<evidence type="ECO:0000313" key="1">
    <source>
        <dbReference type="EMBL" id="KDP23133.1"/>
    </source>
</evidence>
<gene>
    <name evidence="1" type="ORF">JCGZ_00459</name>
</gene>
<sequence>MIFVRGTNCAVVVVDGFCGYSRQSAALINYNGRQNEMRHMGRLSGVCHFGRLQRTNGYDTLVDPMPHFGWLDSEMLISEVVLWMVRGERRCTTSDDFRGAPLWTASTDEWIQHFGGPGVLFWMMRGRMRCAA</sequence>